<evidence type="ECO:0000313" key="5">
    <source>
        <dbReference type="EMBL" id="KAL3423464.1"/>
    </source>
</evidence>
<feature type="compositionally biased region" description="Basic and acidic residues" evidence="3">
    <location>
        <begin position="70"/>
        <end position="85"/>
    </location>
</feature>
<dbReference type="InterPro" id="IPR003105">
    <property type="entry name" value="SRA_YDG"/>
</dbReference>
<keyword evidence="1 2" id="KW-0539">Nucleus</keyword>
<keyword evidence="6" id="KW-1185">Reference proteome</keyword>
<comment type="caution">
    <text evidence="5">The sequence shown here is derived from an EMBL/GenBank/DDBJ whole genome shotgun (WGS) entry which is preliminary data.</text>
</comment>
<dbReference type="SMART" id="SM00466">
    <property type="entry name" value="SRA"/>
    <property type="match status" value="1"/>
</dbReference>
<comment type="subcellular location">
    <subcellularLocation>
        <location evidence="2">Nucleus</location>
    </subcellularLocation>
</comment>
<evidence type="ECO:0000259" key="4">
    <source>
        <dbReference type="PROSITE" id="PS51015"/>
    </source>
</evidence>
<evidence type="ECO:0000313" key="6">
    <source>
        <dbReference type="Proteomes" id="UP001629113"/>
    </source>
</evidence>
<evidence type="ECO:0000256" key="1">
    <source>
        <dbReference type="ARBA" id="ARBA00023242"/>
    </source>
</evidence>
<dbReference type="InterPro" id="IPR045134">
    <property type="entry name" value="UHRF1/2-like"/>
</dbReference>
<name>A0ABR4PJK1_9HELO</name>
<dbReference type="InterPro" id="IPR015947">
    <property type="entry name" value="PUA-like_sf"/>
</dbReference>
<dbReference type="PANTHER" id="PTHR14140:SF27">
    <property type="entry name" value="OS04G0289800 PROTEIN"/>
    <property type="match status" value="1"/>
</dbReference>
<evidence type="ECO:0000256" key="2">
    <source>
        <dbReference type="PROSITE-ProRule" id="PRU00358"/>
    </source>
</evidence>
<feature type="region of interest" description="Disordered" evidence="3">
    <location>
        <begin position="59"/>
        <end position="85"/>
    </location>
</feature>
<accession>A0ABR4PJK1</accession>
<gene>
    <name evidence="5" type="ORF">PVAG01_05211</name>
</gene>
<dbReference type="Proteomes" id="UP001629113">
    <property type="component" value="Unassembled WGS sequence"/>
</dbReference>
<dbReference type="PANTHER" id="PTHR14140">
    <property type="entry name" value="E3 UBIQUITIN-PROTEIN LIGASE UHRF-RELATED"/>
    <property type="match status" value="1"/>
</dbReference>
<dbReference type="InterPro" id="IPR036987">
    <property type="entry name" value="SRA-YDG_sf"/>
</dbReference>
<organism evidence="5 6">
    <name type="scientific">Phlyctema vagabunda</name>
    <dbReference type="NCBI Taxonomy" id="108571"/>
    <lineage>
        <taxon>Eukaryota</taxon>
        <taxon>Fungi</taxon>
        <taxon>Dikarya</taxon>
        <taxon>Ascomycota</taxon>
        <taxon>Pezizomycotina</taxon>
        <taxon>Leotiomycetes</taxon>
        <taxon>Helotiales</taxon>
        <taxon>Dermateaceae</taxon>
        <taxon>Phlyctema</taxon>
    </lineage>
</organism>
<evidence type="ECO:0000256" key="3">
    <source>
        <dbReference type="SAM" id="MobiDB-lite"/>
    </source>
</evidence>
<sequence>MNLSVPVMPDEGLVRVKLEDGQTFPVKSEPSAIDSLYMIPTKKRKHTEEERGNELFVRSSRGATPAVSVNKKDDREHTEDEHRTRAPEFKSAWAPIRKKAWMKRPAANVTRIEVNTRVAADDLYMNLDINKFQKVDRSNLVTMRDLKRLIQACLDARNDPELAERSFMELREKIHKMEFYPWVNGKLLKESKVLEPGILPRIYDGPDASYFPWDIKADATALWRRWEANDLDFDLLRGIKTTKETDKKTGKKNTSHKIVDAKFKKSALCVGDNGLVNGQWWPSRLACLRDGAHGETEAGICGRNGEGAYSIVIANGGYNDRDDGESVEYCGTRGELETPSKHTELLRQTRAKRQPLRVLRAVHAKSKYAPKEGIRYDGMYEITDFEIVSSRLPCIASRFAGSPIKIPSAIRASRPSQLPRSLLSVPRFVSYLHERPAKESRVVGSVTQIVTIAYLFYTFSLY</sequence>
<dbReference type="Gene3D" id="2.30.280.10">
    <property type="entry name" value="SRA-YDG"/>
    <property type="match status" value="1"/>
</dbReference>
<dbReference type="EMBL" id="JBFCZG010000004">
    <property type="protein sequence ID" value="KAL3423464.1"/>
    <property type="molecule type" value="Genomic_DNA"/>
</dbReference>
<reference evidence="5 6" key="1">
    <citation type="submission" date="2024-06" db="EMBL/GenBank/DDBJ databases">
        <title>Complete genome of Phlyctema vagabunda strain 19-DSS-EL-015.</title>
        <authorList>
            <person name="Fiorenzani C."/>
        </authorList>
    </citation>
    <scope>NUCLEOTIDE SEQUENCE [LARGE SCALE GENOMIC DNA]</scope>
    <source>
        <strain evidence="5 6">19-DSS-EL-015</strain>
    </source>
</reference>
<dbReference type="PROSITE" id="PS51015">
    <property type="entry name" value="YDG"/>
    <property type="match status" value="1"/>
</dbReference>
<dbReference type="SUPFAM" id="SSF88697">
    <property type="entry name" value="PUA domain-like"/>
    <property type="match status" value="1"/>
</dbReference>
<feature type="domain" description="YDG" evidence="4">
    <location>
        <begin position="270"/>
        <end position="403"/>
    </location>
</feature>
<protein>
    <submittedName>
        <fullName evidence="5">YDG/SRA domain-containing protein</fullName>
    </submittedName>
</protein>
<dbReference type="Pfam" id="PF02182">
    <property type="entry name" value="SAD_SRA"/>
    <property type="match status" value="1"/>
</dbReference>
<proteinExistence type="predicted"/>